<dbReference type="InterPro" id="IPR051453">
    <property type="entry name" value="MBL_Glyoxalase_II"/>
</dbReference>
<dbReference type="Gene3D" id="3.60.15.10">
    <property type="entry name" value="Ribonuclease Z/Hydroxyacylglutathione hydrolase-like"/>
    <property type="match status" value="1"/>
</dbReference>
<evidence type="ECO:0000256" key="1">
    <source>
        <dbReference type="ARBA" id="ARBA00001947"/>
    </source>
</evidence>
<dbReference type="SMART" id="SM00849">
    <property type="entry name" value="Lactamase_B"/>
    <property type="match status" value="1"/>
</dbReference>
<evidence type="ECO:0000313" key="6">
    <source>
        <dbReference type="EMBL" id="GHH07354.1"/>
    </source>
</evidence>
<protein>
    <recommendedName>
        <fullName evidence="5">Metallo-beta-lactamase domain-containing protein</fullName>
    </recommendedName>
</protein>
<proteinExistence type="predicted"/>
<dbReference type="RefSeq" id="WP_191252794.1">
    <property type="nucleotide sequence ID" value="NZ_BNAY01000001.1"/>
</dbReference>
<accession>A0ABQ3LFS3</accession>
<dbReference type="SUPFAM" id="SSF56281">
    <property type="entry name" value="Metallo-hydrolase/oxidoreductase"/>
    <property type="match status" value="1"/>
</dbReference>
<sequence>MLVVGFPAGPLEANCYLLAADGGGECVIVDPGEGVAEPLEAALSGHGLTPVAMLATHGHPDHVASADEVGARHGIPLYLHEADRPLLGPDAGERKDGIVSLVDGPLRLAGLEITVSRTPGHTAGSVVFGLTSAEGGRIVLTGDSLFAGSIGRSSGDGDELVRSLGAKVMTLPDDTVVLPGHGPATTIGQERAGNPFLAGTGV</sequence>
<comment type="caution">
    <text evidence="6">The sequence shown here is derived from an EMBL/GenBank/DDBJ whole genome shotgun (WGS) entry which is preliminary data.</text>
</comment>
<organism evidence="6 7">
    <name type="scientific">Amycolatopsis oliviviridis</name>
    <dbReference type="NCBI Taxonomy" id="1471590"/>
    <lineage>
        <taxon>Bacteria</taxon>
        <taxon>Bacillati</taxon>
        <taxon>Actinomycetota</taxon>
        <taxon>Actinomycetes</taxon>
        <taxon>Pseudonocardiales</taxon>
        <taxon>Pseudonocardiaceae</taxon>
        <taxon>Amycolatopsis</taxon>
    </lineage>
</organism>
<feature type="domain" description="Metallo-beta-lactamase" evidence="5">
    <location>
        <begin position="12"/>
        <end position="181"/>
    </location>
</feature>
<dbReference type="PANTHER" id="PTHR46233:SF3">
    <property type="entry name" value="HYDROXYACYLGLUTATHIONE HYDROLASE GLOC"/>
    <property type="match status" value="1"/>
</dbReference>
<keyword evidence="2" id="KW-0479">Metal-binding</keyword>
<name>A0ABQ3LFS3_9PSEU</name>
<dbReference type="Proteomes" id="UP000635387">
    <property type="component" value="Unassembled WGS sequence"/>
</dbReference>
<dbReference type="PANTHER" id="PTHR46233">
    <property type="entry name" value="HYDROXYACYLGLUTATHIONE HYDROLASE GLOC"/>
    <property type="match status" value="1"/>
</dbReference>
<keyword evidence="4" id="KW-0862">Zinc</keyword>
<dbReference type="InterPro" id="IPR036866">
    <property type="entry name" value="RibonucZ/Hydroxyglut_hydro"/>
</dbReference>
<keyword evidence="7" id="KW-1185">Reference proteome</keyword>
<dbReference type="CDD" id="cd06262">
    <property type="entry name" value="metallo-hydrolase-like_MBL-fold"/>
    <property type="match status" value="1"/>
</dbReference>
<evidence type="ECO:0000256" key="4">
    <source>
        <dbReference type="ARBA" id="ARBA00022833"/>
    </source>
</evidence>
<evidence type="ECO:0000256" key="2">
    <source>
        <dbReference type="ARBA" id="ARBA00022723"/>
    </source>
</evidence>
<reference evidence="7" key="1">
    <citation type="journal article" date="2019" name="Int. J. Syst. Evol. Microbiol.">
        <title>The Global Catalogue of Microorganisms (GCM) 10K type strain sequencing project: providing services to taxonomists for standard genome sequencing and annotation.</title>
        <authorList>
            <consortium name="The Broad Institute Genomics Platform"/>
            <consortium name="The Broad Institute Genome Sequencing Center for Infectious Disease"/>
            <person name="Wu L."/>
            <person name="Ma J."/>
        </authorList>
    </citation>
    <scope>NUCLEOTIDE SEQUENCE [LARGE SCALE GENOMIC DNA]</scope>
    <source>
        <strain evidence="7">CGMCC 4.7683</strain>
    </source>
</reference>
<dbReference type="InterPro" id="IPR001279">
    <property type="entry name" value="Metallo-B-lactamas"/>
</dbReference>
<dbReference type="EMBL" id="BNAY01000001">
    <property type="protein sequence ID" value="GHH07354.1"/>
    <property type="molecule type" value="Genomic_DNA"/>
</dbReference>
<dbReference type="Pfam" id="PF00753">
    <property type="entry name" value="Lactamase_B"/>
    <property type="match status" value="1"/>
</dbReference>
<evidence type="ECO:0000256" key="3">
    <source>
        <dbReference type="ARBA" id="ARBA00022801"/>
    </source>
</evidence>
<evidence type="ECO:0000259" key="5">
    <source>
        <dbReference type="SMART" id="SM00849"/>
    </source>
</evidence>
<evidence type="ECO:0000313" key="7">
    <source>
        <dbReference type="Proteomes" id="UP000635387"/>
    </source>
</evidence>
<comment type="cofactor">
    <cofactor evidence="1">
        <name>Zn(2+)</name>
        <dbReference type="ChEBI" id="CHEBI:29105"/>
    </cofactor>
</comment>
<keyword evidence="3" id="KW-0378">Hydrolase</keyword>
<gene>
    <name evidence="6" type="ORF">GCM10017790_14050</name>
</gene>